<dbReference type="InterPro" id="IPR001466">
    <property type="entry name" value="Beta-lactam-related"/>
</dbReference>
<dbReference type="SUPFAM" id="SSF48452">
    <property type="entry name" value="TPR-like"/>
    <property type="match status" value="1"/>
</dbReference>
<evidence type="ECO:0000313" key="6">
    <source>
        <dbReference type="Proteomes" id="UP000019678"/>
    </source>
</evidence>
<dbReference type="SMART" id="SM00028">
    <property type="entry name" value="TPR"/>
    <property type="match status" value="1"/>
</dbReference>
<sequence>MKRRLTSPQAFFSLVLSFAAMSCAGSPKPPDRPVSATTPAARSAAPEQPAVPLQGKAAAIDRLLRTYTRLGQFHGAALVAEHGKVIYRQASGSAILEWGTPNTLDTKFLIASVTKPFTATLVMQLVQEGKLQLEGTLGAYLPELTTTPAAKVTVHQLLSHTSGLSSPVNGNPDFWPGDGRRSYTVAEFVRAHIKGNLDYDPGTRWAYNNAGYYLLGVLVERVTGHDYEQALRARVLAPSGMTQTGLAREGAIVPRAAFGYSKELGEIIAAPYVNPSSYYAAGGLYTTVDDLYLWDRALAAGKLLSPETLRRMATPVLQDYGYGWDIKPWEVGKTGKTLPVMMHSGNVLGFSSLVVRSTSDDALIVLLDNMSEGDTVPALGHGIFDILHGETPPEPKQRLADVLGPVLRQHDVEAVEREIKRLRREAPDVCDLGERSMNSFGYQLLHRKRVDAAVRIFQLNVESFPTSGNVHDSLGEAYQVRGDKALAIASYRRSLELDPTNTNAEIKLKELGAPR</sequence>
<dbReference type="PANTHER" id="PTHR46825">
    <property type="entry name" value="D-ALANYL-D-ALANINE-CARBOXYPEPTIDASE/ENDOPEPTIDASE AMPH"/>
    <property type="match status" value="1"/>
</dbReference>
<dbReference type="AlphaFoldDB" id="A0A017TJK6"/>
<evidence type="ECO:0000259" key="4">
    <source>
        <dbReference type="Pfam" id="PF00144"/>
    </source>
</evidence>
<dbReference type="SUPFAM" id="SSF56601">
    <property type="entry name" value="beta-lactamase/transpeptidase-like"/>
    <property type="match status" value="1"/>
</dbReference>
<gene>
    <name evidence="5" type="ORF">CAP_2692</name>
</gene>
<dbReference type="Proteomes" id="UP000019678">
    <property type="component" value="Unassembled WGS sequence"/>
</dbReference>
<dbReference type="InterPro" id="IPR011990">
    <property type="entry name" value="TPR-like_helical_dom_sf"/>
</dbReference>
<feature type="chain" id="PRO_5001497099" evidence="3">
    <location>
        <begin position="25"/>
        <end position="515"/>
    </location>
</feature>
<dbReference type="STRING" id="1192034.CAP_2692"/>
<dbReference type="eggNOG" id="COG1680">
    <property type="taxonomic scope" value="Bacteria"/>
</dbReference>
<dbReference type="RefSeq" id="WP_197040940.1">
    <property type="nucleotide sequence ID" value="NZ_ASRX01000002.1"/>
</dbReference>
<dbReference type="PROSITE" id="PS50005">
    <property type="entry name" value="TPR"/>
    <property type="match status" value="1"/>
</dbReference>
<feature type="domain" description="Beta-lactamase-related" evidence="4">
    <location>
        <begin position="61"/>
        <end position="367"/>
    </location>
</feature>
<keyword evidence="3" id="KW-0732">Signal</keyword>
<comment type="caution">
    <text evidence="5">The sequence shown here is derived from an EMBL/GenBank/DDBJ whole genome shotgun (WGS) entry which is preliminary data.</text>
</comment>
<protein>
    <submittedName>
        <fullName evidence="5">Beta-lactamase</fullName>
    </submittedName>
</protein>
<dbReference type="eggNOG" id="COG0457">
    <property type="taxonomic scope" value="Bacteria"/>
</dbReference>
<dbReference type="EMBL" id="ASRX01000002">
    <property type="protein sequence ID" value="EYF08831.1"/>
    <property type="molecule type" value="Genomic_DNA"/>
</dbReference>
<proteinExistence type="predicted"/>
<dbReference type="InterPro" id="IPR050491">
    <property type="entry name" value="AmpC-like"/>
</dbReference>
<feature type="repeat" description="TPR" evidence="1">
    <location>
        <begin position="468"/>
        <end position="501"/>
    </location>
</feature>
<evidence type="ECO:0000256" key="3">
    <source>
        <dbReference type="SAM" id="SignalP"/>
    </source>
</evidence>
<accession>A0A017TJK6</accession>
<feature type="signal peptide" evidence="3">
    <location>
        <begin position="1"/>
        <end position="24"/>
    </location>
</feature>
<dbReference type="InterPro" id="IPR012338">
    <property type="entry name" value="Beta-lactam/transpept-like"/>
</dbReference>
<evidence type="ECO:0000256" key="2">
    <source>
        <dbReference type="SAM" id="MobiDB-lite"/>
    </source>
</evidence>
<feature type="compositionally biased region" description="Low complexity" evidence="2">
    <location>
        <begin position="35"/>
        <end position="46"/>
    </location>
</feature>
<dbReference type="PROSITE" id="PS51257">
    <property type="entry name" value="PROKAR_LIPOPROTEIN"/>
    <property type="match status" value="1"/>
</dbReference>
<organism evidence="5 6">
    <name type="scientific">Chondromyces apiculatus DSM 436</name>
    <dbReference type="NCBI Taxonomy" id="1192034"/>
    <lineage>
        <taxon>Bacteria</taxon>
        <taxon>Pseudomonadati</taxon>
        <taxon>Myxococcota</taxon>
        <taxon>Polyangia</taxon>
        <taxon>Polyangiales</taxon>
        <taxon>Polyangiaceae</taxon>
        <taxon>Chondromyces</taxon>
    </lineage>
</organism>
<reference evidence="5 6" key="1">
    <citation type="submission" date="2013-05" db="EMBL/GenBank/DDBJ databases">
        <title>Genome assembly of Chondromyces apiculatus DSM 436.</title>
        <authorList>
            <person name="Sharma G."/>
            <person name="Khatri I."/>
            <person name="Kaur C."/>
            <person name="Mayilraj S."/>
            <person name="Subramanian S."/>
        </authorList>
    </citation>
    <scope>NUCLEOTIDE SEQUENCE [LARGE SCALE GENOMIC DNA]</scope>
    <source>
        <strain evidence="5 6">DSM 436</strain>
    </source>
</reference>
<dbReference type="PANTHER" id="PTHR46825:SF9">
    <property type="entry name" value="BETA-LACTAMASE-RELATED DOMAIN-CONTAINING PROTEIN"/>
    <property type="match status" value="1"/>
</dbReference>
<evidence type="ECO:0000256" key="1">
    <source>
        <dbReference type="PROSITE-ProRule" id="PRU00339"/>
    </source>
</evidence>
<feature type="region of interest" description="Disordered" evidence="2">
    <location>
        <begin position="27"/>
        <end position="49"/>
    </location>
</feature>
<name>A0A017TJK6_9BACT</name>
<evidence type="ECO:0000313" key="5">
    <source>
        <dbReference type="EMBL" id="EYF08831.1"/>
    </source>
</evidence>
<dbReference type="Gene3D" id="1.25.40.10">
    <property type="entry name" value="Tetratricopeptide repeat domain"/>
    <property type="match status" value="1"/>
</dbReference>
<dbReference type="InterPro" id="IPR019734">
    <property type="entry name" value="TPR_rpt"/>
</dbReference>
<dbReference type="Gene3D" id="3.40.710.10">
    <property type="entry name" value="DD-peptidase/beta-lactamase superfamily"/>
    <property type="match status" value="1"/>
</dbReference>
<keyword evidence="6" id="KW-1185">Reference proteome</keyword>
<dbReference type="Pfam" id="PF00144">
    <property type="entry name" value="Beta-lactamase"/>
    <property type="match status" value="1"/>
</dbReference>
<keyword evidence="1" id="KW-0802">TPR repeat</keyword>